<evidence type="ECO:0000256" key="2">
    <source>
        <dbReference type="ARBA" id="ARBA00023002"/>
    </source>
</evidence>
<feature type="domain" description="TauD/TfdA-like" evidence="5">
    <location>
        <begin position="584"/>
        <end position="642"/>
    </location>
</feature>
<name>A0A367FPC6_9ACTN</name>
<evidence type="ECO:0000259" key="5">
    <source>
        <dbReference type="Pfam" id="PF02668"/>
    </source>
</evidence>
<reference evidence="6 7" key="1">
    <citation type="submission" date="2018-06" db="EMBL/GenBank/DDBJ databases">
        <title>Sphaerisporangium craniellae sp. nov., isolated from a marine sponge in the South China Sea.</title>
        <authorList>
            <person name="Li L."/>
        </authorList>
    </citation>
    <scope>NUCLEOTIDE SEQUENCE [LARGE SCALE GENOMIC DNA]</scope>
    <source>
        <strain evidence="6 7">CCTCC AA 208026</strain>
    </source>
</reference>
<keyword evidence="2" id="KW-0560">Oxidoreductase</keyword>
<dbReference type="AlphaFoldDB" id="A0A367FPC6"/>
<dbReference type="Pfam" id="PF02668">
    <property type="entry name" value="TauD"/>
    <property type="match status" value="1"/>
</dbReference>
<dbReference type="SUPFAM" id="SSF51197">
    <property type="entry name" value="Clavaminate synthase-like"/>
    <property type="match status" value="1"/>
</dbReference>
<keyword evidence="3" id="KW-0408">Iron</keyword>
<evidence type="ECO:0000256" key="3">
    <source>
        <dbReference type="ARBA" id="ARBA00023004"/>
    </source>
</evidence>
<proteinExistence type="predicted"/>
<dbReference type="InterPro" id="IPR003819">
    <property type="entry name" value="TauD/TfdA-like"/>
</dbReference>
<comment type="cofactor">
    <cofactor evidence="1">
        <name>Fe(2+)</name>
        <dbReference type="ChEBI" id="CHEBI:29033"/>
    </cofactor>
</comment>
<dbReference type="Proteomes" id="UP000253094">
    <property type="component" value="Unassembled WGS sequence"/>
</dbReference>
<dbReference type="GO" id="GO:0016491">
    <property type="term" value="F:oxidoreductase activity"/>
    <property type="evidence" value="ECO:0007669"/>
    <property type="project" value="UniProtKB-KW"/>
</dbReference>
<keyword evidence="4" id="KW-0045">Antibiotic biosynthesis</keyword>
<accession>A0A367FPC6</accession>
<dbReference type="InterPro" id="IPR029062">
    <property type="entry name" value="Class_I_gatase-like"/>
</dbReference>
<dbReference type="PANTHER" id="PTHR10696">
    <property type="entry name" value="GAMMA-BUTYROBETAINE HYDROXYLASE-RELATED"/>
    <property type="match status" value="1"/>
</dbReference>
<dbReference type="PANTHER" id="PTHR10696:SF56">
    <property type="entry name" value="TAUD_TFDA-LIKE DOMAIN-CONTAINING PROTEIN"/>
    <property type="match status" value="1"/>
</dbReference>
<keyword evidence="7" id="KW-1185">Reference proteome</keyword>
<protein>
    <recommendedName>
        <fullName evidence="5">TauD/TfdA-like domain-containing protein</fullName>
    </recommendedName>
</protein>
<evidence type="ECO:0000313" key="6">
    <source>
        <dbReference type="EMBL" id="RCG32253.1"/>
    </source>
</evidence>
<dbReference type="EMBL" id="QOIL01000003">
    <property type="protein sequence ID" value="RCG32253.1"/>
    <property type="molecule type" value="Genomic_DNA"/>
</dbReference>
<dbReference type="GO" id="GO:0017000">
    <property type="term" value="P:antibiotic biosynthetic process"/>
    <property type="evidence" value="ECO:0007669"/>
    <property type="project" value="UniProtKB-KW"/>
</dbReference>
<dbReference type="InterPro" id="IPR042098">
    <property type="entry name" value="TauD-like_sf"/>
</dbReference>
<evidence type="ECO:0000256" key="1">
    <source>
        <dbReference type="ARBA" id="ARBA00001954"/>
    </source>
</evidence>
<organism evidence="6 7">
    <name type="scientific">Sphaerisporangium album</name>
    <dbReference type="NCBI Taxonomy" id="509200"/>
    <lineage>
        <taxon>Bacteria</taxon>
        <taxon>Bacillati</taxon>
        <taxon>Actinomycetota</taxon>
        <taxon>Actinomycetes</taxon>
        <taxon>Streptosporangiales</taxon>
        <taxon>Streptosporangiaceae</taxon>
        <taxon>Sphaerisporangium</taxon>
    </lineage>
</organism>
<evidence type="ECO:0000313" key="7">
    <source>
        <dbReference type="Proteomes" id="UP000253094"/>
    </source>
</evidence>
<dbReference type="InterPro" id="IPR050411">
    <property type="entry name" value="AlphaKG_dependent_hydroxylases"/>
</dbReference>
<comment type="caution">
    <text evidence="6">The sequence shown here is derived from an EMBL/GenBank/DDBJ whole genome shotgun (WGS) entry which is preliminary data.</text>
</comment>
<gene>
    <name evidence="6" type="ORF">DQ384_07065</name>
</gene>
<sequence length="668" mass="73427">MTITTASPSPRNRLVIGPGLTVSAIRKVDRASGAYLGIRLVYQAILRSMLLSGSLAKRPADRVASRKVIQRHLMKGVWSMRVGIDLKHSTRWVTAARDKNLADRPEECAEFGYLGHLTDVVGGTFDAEVADLEEGWGEESLAELDLLVLPHDSTSRWTRDESAAVLRFLEGGGAVLLFGDGEAGAPVNDADGSPLPFPHLRLEPAPLGVPRPRAESHILAQDHVLDVEPGHPVARPSMRAFLHRPRGIADDGGALTPLLRLGGVTVAGTATVGEGRLAVIGNGEMVCLPFLGRESNAELLLGLVAWLVKADASLSVRSAARDIVVNRRYAACGSGREEDLENLPGPHRIDTRPFARLLSQLAFRRLPHPYEDEPTFLTEAELAYHEIPRPIRQAVTRFRLRSNDFGVLLVKGMPTDPFLPATPANPSTRVEKETWLSELWLAAFGAALGFPFAYRQEKHGQIFQNVAPTPHNATKLSSESSSSMLDFHTETAFHPHMPDYVLLYCVRPDHERVARTSGAGVRMILRELSLRDRGLLFEPLYRTGIDYSFGSANGLKGNGPLLPVLSGDPYDPYLTFDLDLMTGLTPEAEEALRNLAAATRKVQRWVRLDAGDLLIVDNRKAVHARSEFTARYDGRDRWLQRMCVLRSPIGSAADRRLGGRVVETRFAV</sequence>
<dbReference type="Gene3D" id="3.60.130.10">
    <property type="entry name" value="Clavaminate synthase-like"/>
    <property type="match status" value="1"/>
</dbReference>
<evidence type="ECO:0000256" key="4">
    <source>
        <dbReference type="ARBA" id="ARBA00023194"/>
    </source>
</evidence>
<dbReference type="SUPFAM" id="SSF52317">
    <property type="entry name" value="Class I glutamine amidotransferase-like"/>
    <property type="match status" value="1"/>
</dbReference>
<dbReference type="OrthoDB" id="3872700at2"/>